<evidence type="ECO:0000313" key="2">
    <source>
        <dbReference type="Proteomes" id="UP000324705"/>
    </source>
</evidence>
<protein>
    <submittedName>
        <fullName evidence="1">Uncharacterized protein</fullName>
    </submittedName>
</protein>
<evidence type="ECO:0000313" key="1">
    <source>
        <dbReference type="EMBL" id="VAH91107.1"/>
    </source>
</evidence>
<gene>
    <name evidence="1" type="ORF">TRITD_4Av1G083990</name>
</gene>
<sequence length="127" mass="14139">MQIDIDRDELLRQNSSAYAQALNIAVRGLHRMGALFSHLAMSITSGLIDDDTISVLFGIFWPLLEKLSQSSHMENTSLSTAACRSLSSAIHSCGQHFQILLPKILECLSTNFLLYQRHDCFLRTGNG</sequence>
<organism evidence="1 2">
    <name type="scientific">Triticum turgidum subsp. durum</name>
    <name type="common">Durum wheat</name>
    <name type="synonym">Triticum durum</name>
    <dbReference type="NCBI Taxonomy" id="4567"/>
    <lineage>
        <taxon>Eukaryota</taxon>
        <taxon>Viridiplantae</taxon>
        <taxon>Streptophyta</taxon>
        <taxon>Embryophyta</taxon>
        <taxon>Tracheophyta</taxon>
        <taxon>Spermatophyta</taxon>
        <taxon>Magnoliopsida</taxon>
        <taxon>Liliopsida</taxon>
        <taxon>Poales</taxon>
        <taxon>Poaceae</taxon>
        <taxon>BOP clade</taxon>
        <taxon>Pooideae</taxon>
        <taxon>Triticodae</taxon>
        <taxon>Triticeae</taxon>
        <taxon>Triticinae</taxon>
        <taxon>Triticum</taxon>
    </lineage>
</organism>
<proteinExistence type="predicted"/>
<dbReference type="PANTHER" id="PTHR12363">
    <property type="entry name" value="TRANSPORTIN 3 AND IMPORTIN 13"/>
    <property type="match status" value="1"/>
</dbReference>
<name>A0A9R0S9A8_TRITD</name>
<dbReference type="GO" id="GO:0005737">
    <property type="term" value="C:cytoplasm"/>
    <property type="evidence" value="ECO:0007669"/>
    <property type="project" value="TreeGrafter"/>
</dbReference>
<dbReference type="Gramene" id="TRITD4Av1G083990.8">
    <property type="protein sequence ID" value="TRITD4Av1G083990.8"/>
    <property type="gene ID" value="TRITD4Av1G083990"/>
</dbReference>
<dbReference type="Proteomes" id="UP000324705">
    <property type="component" value="Chromosome 4A"/>
</dbReference>
<keyword evidence="2" id="KW-1185">Reference proteome</keyword>
<reference evidence="1 2" key="1">
    <citation type="submission" date="2017-09" db="EMBL/GenBank/DDBJ databases">
        <authorList>
            <consortium name="International Durum Wheat Genome Sequencing Consortium (IDWGSC)"/>
            <person name="Milanesi L."/>
        </authorList>
    </citation>
    <scope>NUCLEOTIDE SEQUENCE [LARGE SCALE GENOMIC DNA]</scope>
    <source>
        <strain evidence="2">cv. Svevo</strain>
    </source>
</reference>
<dbReference type="AlphaFoldDB" id="A0A9R0S9A8"/>
<dbReference type="InterPro" id="IPR011989">
    <property type="entry name" value="ARM-like"/>
</dbReference>
<accession>A0A9R0S9A8</accession>
<dbReference type="PANTHER" id="PTHR12363:SF44">
    <property type="entry name" value="ARM REPEAT SUPERFAMILY PROTEIN"/>
    <property type="match status" value="1"/>
</dbReference>
<dbReference type="InterPro" id="IPR051345">
    <property type="entry name" value="Importin_beta-like_NTR"/>
</dbReference>
<dbReference type="Gene3D" id="1.25.10.10">
    <property type="entry name" value="Leucine-rich Repeat Variant"/>
    <property type="match status" value="1"/>
</dbReference>
<dbReference type="GO" id="GO:0006606">
    <property type="term" value="P:protein import into nucleus"/>
    <property type="evidence" value="ECO:0007669"/>
    <property type="project" value="TreeGrafter"/>
</dbReference>
<dbReference type="EMBL" id="LT934117">
    <property type="protein sequence ID" value="VAH91107.1"/>
    <property type="molecule type" value="Genomic_DNA"/>
</dbReference>